<dbReference type="PANTHER" id="PTHR30346">
    <property type="entry name" value="TRANSCRIPTIONAL DUAL REGULATOR HCAR-RELATED"/>
    <property type="match status" value="1"/>
</dbReference>
<dbReference type="CDD" id="cd08414">
    <property type="entry name" value="PBP2_LTTR_aromatics_like"/>
    <property type="match status" value="1"/>
</dbReference>
<dbReference type="PANTHER" id="PTHR30346:SF17">
    <property type="entry name" value="LYSR FAMILY TRANSCRIPTIONAL REGULATOR"/>
    <property type="match status" value="1"/>
</dbReference>
<dbReference type="GO" id="GO:0003677">
    <property type="term" value="F:DNA binding"/>
    <property type="evidence" value="ECO:0007669"/>
    <property type="project" value="UniProtKB-KW"/>
</dbReference>
<evidence type="ECO:0000256" key="1">
    <source>
        <dbReference type="ARBA" id="ARBA00009437"/>
    </source>
</evidence>
<dbReference type="Gene3D" id="3.40.190.10">
    <property type="entry name" value="Periplasmic binding protein-like II"/>
    <property type="match status" value="2"/>
</dbReference>
<keyword evidence="2" id="KW-0805">Transcription regulation</keyword>
<keyword evidence="3" id="KW-0238">DNA-binding</keyword>
<dbReference type="GO" id="GO:0003700">
    <property type="term" value="F:DNA-binding transcription factor activity"/>
    <property type="evidence" value="ECO:0007669"/>
    <property type="project" value="InterPro"/>
</dbReference>
<evidence type="ECO:0000313" key="7">
    <source>
        <dbReference type="EMBL" id="SPF32820.1"/>
    </source>
</evidence>
<feature type="region of interest" description="Disordered" evidence="5">
    <location>
        <begin position="304"/>
        <end position="328"/>
    </location>
</feature>
<accession>A0A2U3JZW4</accession>
<dbReference type="SUPFAM" id="SSF46785">
    <property type="entry name" value="Winged helix' DNA-binding domain"/>
    <property type="match status" value="1"/>
</dbReference>
<dbReference type="SUPFAM" id="SSF53850">
    <property type="entry name" value="Periplasmic binding protein-like II"/>
    <property type="match status" value="1"/>
</dbReference>
<proteinExistence type="inferred from homology"/>
<sequence>MFPNVEVRHLHAVIALGEELNFTKAALRLHLTQSALSRQITEIEKQLRFRLFTRDNRRVVRVELTEAGRVFVAEARSSVLHIERAFHLARTAHDGADNVLTIGHSHEADHAWVSDLLAVRLPLYPKLAIRLISQFSIELVRSVLAGELNLALVTAPPEDSQIEAAPFALTPLYAALPETHAAAQKEQIALQDLAKDQLILFARRVHPVIHDAIIDAARRAGIAPKHAHDTITSQEAIHLVSEHVGVAILTKPAALDFPADGVAMRPLSDTSLCFQTCVIMRKDDDSRLANEFVRSFLRKYTYQRRPPTPTELSPSARVVSMKKATRAQ</sequence>
<dbReference type="Pfam" id="PF03466">
    <property type="entry name" value="LysR_substrate"/>
    <property type="match status" value="1"/>
</dbReference>
<dbReference type="OrthoDB" id="109562at2"/>
<dbReference type="Proteomes" id="UP000238701">
    <property type="component" value="Unassembled WGS sequence"/>
</dbReference>
<dbReference type="GO" id="GO:0032993">
    <property type="term" value="C:protein-DNA complex"/>
    <property type="evidence" value="ECO:0007669"/>
    <property type="project" value="TreeGrafter"/>
</dbReference>
<feature type="domain" description="HTH lysR-type" evidence="6">
    <location>
        <begin position="5"/>
        <end position="65"/>
    </location>
</feature>
<protein>
    <submittedName>
        <fullName evidence="7">Transcriptional regulator, LysR family</fullName>
    </submittedName>
</protein>
<name>A0A2U3JZW4_9BACT</name>
<evidence type="ECO:0000256" key="5">
    <source>
        <dbReference type="SAM" id="MobiDB-lite"/>
    </source>
</evidence>
<keyword evidence="4" id="KW-0804">Transcription</keyword>
<dbReference type="AlphaFoldDB" id="A0A2U3JZW4"/>
<comment type="similarity">
    <text evidence="1">Belongs to the LysR transcriptional regulatory family.</text>
</comment>
<dbReference type="PROSITE" id="PS50931">
    <property type="entry name" value="HTH_LYSR"/>
    <property type="match status" value="1"/>
</dbReference>
<dbReference type="EMBL" id="OMOD01000013">
    <property type="protein sequence ID" value="SPF32820.1"/>
    <property type="molecule type" value="Genomic_DNA"/>
</dbReference>
<dbReference type="Pfam" id="PF00126">
    <property type="entry name" value="HTH_1"/>
    <property type="match status" value="1"/>
</dbReference>
<evidence type="ECO:0000256" key="2">
    <source>
        <dbReference type="ARBA" id="ARBA00023015"/>
    </source>
</evidence>
<evidence type="ECO:0000256" key="4">
    <source>
        <dbReference type="ARBA" id="ARBA00023163"/>
    </source>
</evidence>
<evidence type="ECO:0000313" key="8">
    <source>
        <dbReference type="Proteomes" id="UP000238701"/>
    </source>
</evidence>
<dbReference type="InterPro" id="IPR000847">
    <property type="entry name" value="LysR_HTH_N"/>
</dbReference>
<dbReference type="PRINTS" id="PR00039">
    <property type="entry name" value="HTHLYSR"/>
</dbReference>
<reference evidence="8" key="1">
    <citation type="submission" date="2018-02" db="EMBL/GenBank/DDBJ databases">
        <authorList>
            <person name="Hausmann B."/>
        </authorList>
    </citation>
    <scope>NUCLEOTIDE SEQUENCE [LARGE SCALE GENOMIC DNA]</scope>
    <source>
        <strain evidence="8">Peat soil MAG SbA1</strain>
    </source>
</reference>
<dbReference type="InterPro" id="IPR036390">
    <property type="entry name" value="WH_DNA-bd_sf"/>
</dbReference>
<dbReference type="InterPro" id="IPR036388">
    <property type="entry name" value="WH-like_DNA-bd_sf"/>
</dbReference>
<dbReference type="InterPro" id="IPR005119">
    <property type="entry name" value="LysR_subst-bd"/>
</dbReference>
<gene>
    <name evidence="7" type="ORF">SBA1_110027</name>
</gene>
<evidence type="ECO:0000259" key="6">
    <source>
        <dbReference type="PROSITE" id="PS50931"/>
    </source>
</evidence>
<evidence type="ECO:0000256" key="3">
    <source>
        <dbReference type="ARBA" id="ARBA00023125"/>
    </source>
</evidence>
<dbReference type="Gene3D" id="1.10.10.10">
    <property type="entry name" value="Winged helix-like DNA-binding domain superfamily/Winged helix DNA-binding domain"/>
    <property type="match status" value="1"/>
</dbReference>
<organism evidence="7 8">
    <name type="scientific">Candidatus Sulfotelmatobacter kueseliae</name>
    <dbReference type="NCBI Taxonomy" id="2042962"/>
    <lineage>
        <taxon>Bacteria</taxon>
        <taxon>Pseudomonadati</taxon>
        <taxon>Acidobacteriota</taxon>
        <taxon>Terriglobia</taxon>
        <taxon>Terriglobales</taxon>
        <taxon>Candidatus Korobacteraceae</taxon>
        <taxon>Candidatus Sulfotelmatobacter</taxon>
    </lineage>
</organism>